<dbReference type="EMBL" id="FOCQ01000008">
    <property type="protein sequence ID" value="SEN29926.1"/>
    <property type="molecule type" value="Genomic_DNA"/>
</dbReference>
<evidence type="ECO:0000256" key="6">
    <source>
        <dbReference type="RuleBase" id="RU003690"/>
    </source>
</evidence>
<name>A0A1H8FE91_9BACL</name>
<keyword evidence="3" id="KW-0378">Hydrolase</keyword>
<reference evidence="7 8" key="1">
    <citation type="submission" date="2016-10" db="EMBL/GenBank/DDBJ databases">
        <authorList>
            <person name="de Groot N.N."/>
        </authorList>
    </citation>
    <scope>NUCLEOTIDE SEQUENCE [LARGE SCALE GENOMIC DNA]</scope>
    <source>
        <strain evidence="7 8">DSM 46701</strain>
    </source>
</reference>
<dbReference type="AlphaFoldDB" id="A0A1H8FE91"/>
<evidence type="ECO:0000313" key="7">
    <source>
        <dbReference type="EMBL" id="SEN29926.1"/>
    </source>
</evidence>
<proteinExistence type="inferred from homology"/>
<dbReference type="GO" id="GO:0008422">
    <property type="term" value="F:beta-glucosidase activity"/>
    <property type="evidence" value="ECO:0007669"/>
    <property type="project" value="UniProtKB-EC"/>
</dbReference>
<comment type="similarity">
    <text evidence="1 6">Belongs to the glycosyl hydrolase 1 family.</text>
</comment>
<gene>
    <name evidence="7" type="ORF">SAMN05444955_108151</name>
</gene>
<keyword evidence="8" id="KW-1185">Reference proteome</keyword>
<dbReference type="GO" id="GO:0005829">
    <property type="term" value="C:cytosol"/>
    <property type="evidence" value="ECO:0007669"/>
    <property type="project" value="TreeGrafter"/>
</dbReference>
<dbReference type="InterPro" id="IPR018120">
    <property type="entry name" value="Glyco_hydro_1_AS"/>
</dbReference>
<dbReference type="InterPro" id="IPR001360">
    <property type="entry name" value="Glyco_hydro_1"/>
</dbReference>
<dbReference type="STRING" id="1173111.SAMN05444955_108151"/>
<feature type="active site" description="Nucleophile" evidence="5">
    <location>
        <position position="146"/>
    </location>
</feature>
<dbReference type="PANTHER" id="PTHR10353">
    <property type="entry name" value="GLYCOSYL HYDROLASE"/>
    <property type="match status" value="1"/>
</dbReference>
<evidence type="ECO:0000256" key="4">
    <source>
        <dbReference type="ARBA" id="ARBA00023295"/>
    </source>
</evidence>
<dbReference type="PRINTS" id="PR00131">
    <property type="entry name" value="GLHYDRLASE1"/>
</dbReference>
<dbReference type="GO" id="GO:0016052">
    <property type="term" value="P:carbohydrate catabolic process"/>
    <property type="evidence" value="ECO:0007669"/>
    <property type="project" value="TreeGrafter"/>
</dbReference>
<dbReference type="SUPFAM" id="SSF51445">
    <property type="entry name" value="(Trans)glycosidases"/>
    <property type="match status" value="1"/>
</dbReference>
<keyword evidence="4" id="KW-0326">Glycosidase</keyword>
<accession>A0A1H8FE91</accession>
<dbReference type="Proteomes" id="UP000199695">
    <property type="component" value="Unassembled WGS sequence"/>
</dbReference>
<evidence type="ECO:0000256" key="5">
    <source>
        <dbReference type="PROSITE-ProRule" id="PRU10055"/>
    </source>
</evidence>
<sequence>MKDREIGITLNLSPAYPAVENDACQIAANRWDGFFNRWFLDPIFKGEYPQDLWDHYEQALLIDYSYIQPQDLQQISSSIDFLGINYYTPATLQSGHQGEFSFLEVEPISTGRPVTAMNWEIDPQALYDVLMRIQKDYGDIPIYITENGAAYDDVVVDGEVRDFKRISYIRDHLEMCLKAIEDGVNLKGYYVWSFLDNFEWAFGYQKRFGIVYVDYQTQQRLPKQSAYWFRQVIRQNGLPIE</sequence>
<dbReference type="Pfam" id="PF00232">
    <property type="entry name" value="Glyco_hydro_1"/>
    <property type="match status" value="1"/>
</dbReference>
<organism evidence="7 8">
    <name type="scientific">Lihuaxuella thermophila</name>
    <dbReference type="NCBI Taxonomy" id="1173111"/>
    <lineage>
        <taxon>Bacteria</taxon>
        <taxon>Bacillati</taxon>
        <taxon>Bacillota</taxon>
        <taxon>Bacilli</taxon>
        <taxon>Bacillales</taxon>
        <taxon>Thermoactinomycetaceae</taxon>
        <taxon>Lihuaxuella</taxon>
    </lineage>
</organism>
<dbReference type="PANTHER" id="PTHR10353:SF36">
    <property type="entry name" value="LP05116P"/>
    <property type="match status" value="1"/>
</dbReference>
<dbReference type="InterPro" id="IPR017853">
    <property type="entry name" value="GH"/>
</dbReference>
<dbReference type="Gene3D" id="3.20.20.80">
    <property type="entry name" value="Glycosidases"/>
    <property type="match status" value="1"/>
</dbReference>
<protein>
    <recommendedName>
        <fullName evidence="2">beta-glucosidase</fullName>
        <ecNumber evidence="2">3.2.1.21</ecNumber>
    </recommendedName>
</protein>
<evidence type="ECO:0000256" key="3">
    <source>
        <dbReference type="ARBA" id="ARBA00022801"/>
    </source>
</evidence>
<dbReference type="PROSITE" id="PS00572">
    <property type="entry name" value="GLYCOSYL_HYDROL_F1_1"/>
    <property type="match status" value="1"/>
</dbReference>
<evidence type="ECO:0000256" key="2">
    <source>
        <dbReference type="ARBA" id="ARBA00012744"/>
    </source>
</evidence>
<evidence type="ECO:0000313" key="8">
    <source>
        <dbReference type="Proteomes" id="UP000199695"/>
    </source>
</evidence>
<evidence type="ECO:0000256" key="1">
    <source>
        <dbReference type="ARBA" id="ARBA00010838"/>
    </source>
</evidence>
<dbReference type="EC" id="3.2.1.21" evidence="2"/>